<dbReference type="InterPro" id="IPR015940">
    <property type="entry name" value="UBA"/>
</dbReference>
<dbReference type="PIRSF" id="PIRSF016308">
    <property type="entry name" value="UBP"/>
    <property type="match status" value="1"/>
</dbReference>
<dbReference type="SMART" id="SM00290">
    <property type="entry name" value="ZnF_UBP"/>
    <property type="match status" value="1"/>
</dbReference>
<dbReference type="GO" id="GO:0008270">
    <property type="term" value="F:zinc ion binding"/>
    <property type="evidence" value="ECO:0007669"/>
    <property type="project" value="UniProtKB-UniRule"/>
</dbReference>
<dbReference type="InterPro" id="IPR050164">
    <property type="entry name" value="Peptidase_C19"/>
</dbReference>
<keyword evidence="20" id="KW-1185">Reference proteome</keyword>
<evidence type="ECO:0000256" key="9">
    <source>
        <dbReference type="ARBA" id="ARBA00022807"/>
    </source>
</evidence>
<dbReference type="Pfam" id="PF17807">
    <property type="entry name" value="zf-UBP_var"/>
    <property type="match status" value="1"/>
</dbReference>
<dbReference type="SMART" id="SM00165">
    <property type="entry name" value="UBA"/>
    <property type="match status" value="2"/>
</dbReference>
<dbReference type="InterPro" id="IPR041432">
    <property type="entry name" value="UBP13_Znf-UBP_var"/>
</dbReference>
<evidence type="ECO:0000313" key="21">
    <source>
        <dbReference type="WBParaSite" id="PTRK_0001010900.1"/>
    </source>
</evidence>
<evidence type="ECO:0000256" key="7">
    <source>
        <dbReference type="ARBA" id="ARBA00022786"/>
    </source>
</evidence>
<dbReference type="InterPro" id="IPR013083">
    <property type="entry name" value="Znf_RING/FYVE/PHD"/>
</dbReference>
<dbReference type="InterPro" id="IPR009060">
    <property type="entry name" value="UBA-like_sf"/>
</dbReference>
<name>A0A0N4ZNJ6_PARTI</name>
<dbReference type="InterPro" id="IPR016652">
    <property type="entry name" value="Ubiquitinyl_hydrolase"/>
</dbReference>
<dbReference type="PROSITE" id="PS50235">
    <property type="entry name" value="USP_3"/>
    <property type="match status" value="1"/>
</dbReference>
<evidence type="ECO:0000256" key="12">
    <source>
        <dbReference type="PIRSR" id="PIRSR016308-1"/>
    </source>
</evidence>
<feature type="binding site" evidence="13">
    <location>
        <position position="234"/>
    </location>
    <ligand>
        <name>Zn(2+)</name>
        <dbReference type="ChEBI" id="CHEBI:29105"/>
    </ligand>
</feature>
<evidence type="ECO:0000256" key="10">
    <source>
        <dbReference type="ARBA" id="ARBA00022833"/>
    </source>
</evidence>
<sequence>MSDMQLENVVSIPDGIIDGKSISVCSSQDKVFKDECMYCFKTPFSDGGLFVCLKTFVGFCLEHVKEYVNRQSKYIFLNIIKKTVEKEIQEPLEKISKLAIGIAGGVGVDNNEVITEYYLAIIQDSTIKLVRMESISDSTILASMESAIRNDGVKLQERINAGVSEWDGEARILTKHANIEQVNNGKIIPNSGWVCEVDGCDLNENLWLNLVDGTIRCGRSQYIKEGVITKGNNHMKEYYETTKYPLVLKLGTIKDGDGDLYSYDEDENVFDPNLSKHLAHFGIDINKVEKTEKSTLEMELDMNQQWEWSKCQEGGVALENVYGPNFTGMINIGSSCYMNSVIQMLCISKRFKECFFDNASEILYTPLPQDTHNDVYCQFVKVFTSLLSGKFSNSNGQDQGIRPTQFRKIMGKGHPEFSTSKQQDAEEYLRHIFEVIEKGRNLPLNPVKDFQMNLETRLEDGASGRVKYSNRDEVIISLPIPLDKTEEIFNDDTQTRRKKVKLNDCIEAAFGKDVISGFKSPVTKEQTNAYNSIKLNNMPNYILFQARKFEITPEFTIRKMDIDIDVCENINLEKFRAKGKSPEEELLPEDCGGDDECNQDILHNLLDMGFSENACKRACVAVKNSNVGEAATWLMEHMDDRDINDPIVNTSSKNGLKQFDENIISQLTSLGFSSYQANYALNQTGSDDVNQAAEWLFINNESIPPPPSSISSSSTTNNVDNKKEYDDGEGNYKLVAFISHMGTSPHSGHYVVHIKRDSTWYIYNDEKVAVSQNPPFSLGYIYMFKRI</sequence>
<accession>A0A0N4ZNJ6</accession>
<protein>
    <recommendedName>
        <fullName evidence="11 15">Ubiquitin carboxyl-terminal hydrolase</fullName>
        <ecNumber evidence="11 15">3.4.19.12</ecNumber>
    </recommendedName>
</protein>
<keyword evidence="8 11" id="KW-0378">Hydrolase</keyword>
<dbReference type="Proteomes" id="UP000038045">
    <property type="component" value="Unplaced"/>
</dbReference>
<dbReference type="InterPro" id="IPR028889">
    <property type="entry name" value="USP"/>
</dbReference>
<organism evidence="20 21">
    <name type="scientific">Parastrongyloides trichosuri</name>
    <name type="common">Possum-specific nematode worm</name>
    <dbReference type="NCBI Taxonomy" id="131310"/>
    <lineage>
        <taxon>Eukaryota</taxon>
        <taxon>Metazoa</taxon>
        <taxon>Ecdysozoa</taxon>
        <taxon>Nematoda</taxon>
        <taxon>Chromadorea</taxon>
        <taxon>Rhabditida</taxon>
        <taxon>Tylenchina</taxon>
        <taxon>Panagrolaimomorpha</taxon>
        <taxon>Strongyloidoidea</taxon>
        <taxon>Strongyloididae</taxon>
        <taxon>Parastrongyloides</taxon>
    </lineage>
</organism>
<dbReference type="GO" id="GO:0004843">
    <property type="term" value="F:cysteine-type deubiquitinase activity"/>
    <property type="evidence" value="ECO:0007669"/>
    <property type="project" value="UniProtKB-UniRule"/>
</dbReference>
<feature type="binding site" evidence="13">
    <location>
        <position position="200"/>
    </location>
    <ligand>
        <name>Zn(2+)</name>
        <dbReference type="ChEBI" id="CHEBI:29105"/>
    </ligand>
</feature>
<comment type="similarity">
    <text evidence="2 11 15">Belongs to the peptidase C19 family.</text>
</comment>
<dbReference type="WBParaSite" id="PTRK_0001010900.1">
    <property type="protein sequence ID" value="PTRK_0001010900.1"/>
    <property type="gene ID" value="PTRK_0001010900"/>
</dbReference>
<proteinExistence type="inferred from homology"/>
<keyword evidence="10 11" id="KW-0862">Zinc</keyword>
<dbReference type="STRING" id="131310.A0A0N4ZNJ6"/>
<keyword evidence="6 14" id="KW-0863">Zinc-finger</keyword>
<dbReference type="GO" id="GO:0005634">
    <property type="term" value="C:nucleus"/>
    <property type="evidence" value="ECO:0007669"/>
    <property type="project" value="TreeGrafter"/>
</dbReference>
<feature type="domain" description="UBA" evidence="17">
    <location>
        <begin position="658"/>
        <end position="699"/>
    </location>
</feature>
<dbReference type="GO" id="GO:0006508">
    <property type="term" value="P:proteolysis"/>
    <property type="evidence" value="ECO:0007669"/>
    <property type="project" value="UniProtKB-KW"/>
</dbReference>
<feature type="binding site" evidence="13">
    <location>
        <position position="217"/>
    </location>
    <ligand>
        <name>Zn(2+)</name>
        <dbReference type="ChEBI" id="CHEBI:29105"/>
    </ligand>
</feature>
<feature type="binding site" evidence="13">
    <location>
        <position position="195"/>
    </location>
    <ligand>
        <name>Zn(2+)</name>
        <dbReference type="ChEBI" id="CHEBI:29105"/>
    </ligand>
</feature>
<dbReference type="EC" id="3.4.19.12" evidence="11 15"/>
<dbReference type="InterPro" id="IPR038765">
    <property type="entry name" value="Papain-like_cys_pep_sf"/>
</dbReference>
<feature type="active site" description="Proton acceptor" evidence="12">
    <location>
        <position position="749"/>
    </location>
</feature>
<feature type="domain" description="UBA" evidence="17">
    <location>
        <begin position="596"/>
        <end position="637"/>
    </location>
</feature>
<keyword evidence="4 11" id="KW-0479">Metal-binding</keyword>
<dbReference type="Gene3D" id="1.10.8.10">
    <property type="entry name" value="DNA helicase RuvA subunit, C-terminal domain"/>
    <property type="match status" value="2"/>
</dbReference>
<dbReference type="InterPro" id="IPR001607">
    <property type="entry name" value="Znf_UBP"/>
</dbReference>
<feature type="active site" description="Nucleophile" evidence="12">
    <location>
        <position position="336"/>
    </location>
</feature>
<evidence type="ECO:0000256" key="1">
    <source>
        <dbReference type="ARBA" id="ARBA00000707"/>
    </source>
</evidence>
<evidence type="ECO:0000256" key="6">
    <source>
        <dbReference type="ARBA" id="ARBA00022771"/>
    </source>
</evidence>
<keyword evidence="9 11" id="KW-0788">Thiol protease</keyword>
<evidence type="ECO:0000256" key="14">
    <source>
        <dbReference type="PROSITE-ProRule" id="PRU00502"/>
    </source>
</evidence>
<dbReference type="PROSITE" id="PS50030">
    <property type="entry name" value="UBA"/>
    <property type="match status" value="2"/>
</dbReference>
<dbReference type="GO" id="GO:0016579">
    <property type="term" value="P:protein deubiquitination"/>
    <property type="evidence" value="ECO:0007669"/>
    <property type="project" value="InterPro"/>
</dbReference>
<dbReference type="Pfam" id="PF00627">
    <property type="entry name" value="UBA"/>
    <property type="match status" value="1"/>
</dbReference>
<evidence type="ECO:0000259" key="18">
    <source>
        <dbReference type="PROSITE" id="PS50235"/>
    </source>
</evidence>
<dbReference type="Gene3D" id="3.30.40.10">
    <property type="entry name" value="Zinc/RING finger domain, C3HC4 (zinc finger)"/>
    <property type="match status" value="2"/>
</dbReference>
<evidence type="ECO:0000256" key="16">
    <source>
        <dbReference type="SAM" id="MobiDB-lite"/>
    </source>
</evidence>
<evidence type="ECO:0000259" key="17">
    <source>
        <dbReference type="PROSITE" id="PS50030"/>
    </source>
</evidence>
<comment type="catalytic activity">
    <reaction evidence="1 11 15">
        <text>Thiol-dependent hydrolysis of ester, thioester, amide, peptide and isopeptide bonds formed by the C-terminal Gly of ubiquitin (a 76-residue protein attached to proteins as an intracellular targeting signal).</text>
        <dbReference type="EC" id="3.4.19.12"/>
    </reaction>
</comment>
<dbReference type="Gene3D" id="3.90.70.10">
    <property type="entry name" value="Cysteine proteinases"/>
    <property type="match status" value="1"/>
</dbReference>
<dbReference type="SUPFAM" id="SSF46934">
    <property type="entry name" value="UBA-like"/>
    <property type="match status" value="1"/>
</dbReference>
<dbReference type="GO" id="GO:0005829">
    <property type="term" value="C:cytosol"/>
    <property type="evidence" value="ECO:0007669"/>
    <property type="project" value="TreeGrafter"/>
</dbReference>
<evidence type="ECO:0000256" key="8">
    <source>
        <dbReference type="ARBA" id="ARBA00022801"/>
    </source>
</evidence>
<evidence type="ECO:0000313" key="20">
    <source>
        <dbReference type="Proteomes" id="UP000038045"/>
    </source>
</evidence>
<dbReference type="InterPro" id="IPR018200">
    <property type="entry name" value="USP_CS"/>
</dbReference>
<dbReference type="PANTHER" id="PTHR24006">
    <property type="entry name" value="UBIQUITIN CARBOXYL-TERMINAL HYDROLASE"/>
    <property type="match status" value="1"/>
</dbReference>
<dbReference type="SUPFAM" id="SSF57850">
    <property type="entry name" value="RING/U-box"/>
    <property type="match status" value="1"/>
</dbReference>
<evidence type="ECO:0000256" key="11">
    <source>
        <dbReference type="PIRNR" id="PIRNR016308"/>
    </source>
</evidence>
<dbReference type="PROSITE" id="PS00972">
    <property type="entry name" value="USP_1"/>
    <property type="match status" value="1"/>
</dbReference>
<reference evidence="21" key="1">
    <citation type="submission" date="2017-02" db="UniProtKB">
        <authorList>
            <consortium name="WormBaseParasite"/>
        </authorList>
    </citation>
    <scope>IDENTIFICATION</scope>
</reference>
<dbReference type="PROSITE" id="PS00973">
    <property type="entry name" value="USP_2"/>
    <property type="match status" value="1"/>
</dbReference>
<dbReference type="Pfam" id="PF00443">
    <property type="entry name" value="UCH"/>
    <property type="match status" value="1"/>
</dbReference>
<keyword evidence="3 11" id="KW-0645">Protease</keyword>
<feature type="domain" description="UBP-type" evidence="19">
    <location>
        <begin position="168"/>
        <end position="285"/>
    </location>
</feature>
<keyword evidence="7 11" id="KW-0833">Ubl conjugation pathway</keyword>
<dbReference type="Pfam" id="PF02148">
    <property type="entry name" value="zf-UBP"/>
    <property type="match status" value="1"/>
</dbReference>
<feature type="domain" description="USP" evidence="18">
    <location>
        <begin position="327"/>
        <end position="787"/>
    </location>
</feature>
<keyword evidence="5" id="KW-0677">Repeat</keyword>
<dbReference type="PROSITE" id="PS50271">
    <property type="entry name" value="ZF_UBP"/>
    <property type="match status" value="1"/>
</dbReference>
<feature type="region of interest" description="Disordered" evidence="16">
    <location>
        <begin position="704"/>
        <end position="725"/>
    </location>
</feature>
<evidence type="ECO:0000256" key="15">
    <source>
        <dbReference type="RuleBase" id="RU366025"/>
    </source>
</evidence>
<evidence type="ECO:0000259" key="19">
    <source>
        <dbReference type="PROSITE" id="PS50271"/>
    </source>
</evidence>
<evidence type="ECO:0000256" key="4">
    <source>
        <dbReference type="ARBA" id="ARBA00022723"/>
    </source>
</evidence>
<dbReference type="InterPro" id="IPR001394">
    <property type="entry name" value="Peptidase_C19_UCH"/>
</dbReference>
<evidence type="ECO:0000256" key="3">
    <source>
        <dbReference type="ARBA" id="ARBA00022670"/>
    </source>
</evidence>
<dbReference type="PANTHER" id="PTHR24006:SF664">
    <property type="entry name" value="UBIQUITIN CARBOXYL-TERMINAL HYDROLASE"/>
    <property type="match status" value="1"/>
</dbReference>
<evidence type="ECO:0000256" key="2">
    <source>
        <dbReference type="ARBA" id="ARBA00009085"/>
    </source>
</evidence>
<evidence type="ECO:0000256" key="5">
    <source>
        <dbReference type="ARBA" id="ARBA00022737"/>
    </source>
</evidence>
<evidence type="ECO:0000256" key="13">
    <source>
        <dbReference type="PIRSR" id="PIRSR016308-3"/>
    </source>
</evidence>
<dbReference type="AlphaFoldDB" id="A0A0N4ZNJ6"/>
<dbReference type="SUPFAM" id="SSF54001">
    <property type="entry name" value="Cysteine proteinases"/>
    <property type="match status" value="1"/>
</dbReference>